<dbReference type="PANTHER" id="PTHR47936:SF1">
    <property type="entry name" value="PENTATRICOPEPTIDE REPEAT-CONTAINING PROTEIN GUN1, CHLOROPLASTIC"/>
    <property type="match status" value="1"/>
</dbReference>
<keyword evidence="1" id="KW-0677">Repeat</keyword>
<dbReference type="Gene3D" id="1.25.40.10">
    <property type="entry name" value="Tetratricopeptide repeat domain"/>
    <property type="match status" value="1"/>
</dbReference>
<sequence length="497" mass="56317">MATAEARRRLIARVEHVEAELQAWLDGEKVLSPKRQSRAPRRLSVVLHEASVARSESDLAHIEESEDSVEPLGSNYRVDNAVWRLITDREDEVAEIVALGKSEDAKLQEKLQAMEDSELVMDPDDAKERWKASAQQQRVRDGQFGMALRNAKFEAQDVMPQWVRRLNDAVFLLDHFGFEAWTWWRPRFMAEIDAVAKTLCQDERSSPAVQEVLHGLDQCKLDINICTARQLIERVHKLLRVAEDIDNQWGAKMRAHRELHSEWMATRQNYRKELQGLSRRRVEKVGTQGPRLGFYKASRLPLEPLPAKGSPQMRRLAAASVILFDLDKVEQIPVTQLTEREIHVEYLLLLAACADQGLWHISITIYRSMWVKLQSKVGLDTYRLIITACKHATPSNSAQAIQVLAELRRRGFRPSVAIFNAIIDACVQGAEWRASARLVRVMAHLNVPASAVTYDTLFRVCAGAPLDHSPMIYETLKLAGVPETIAFGCARANLALS</sequence>
<evidence type="ECO:0000313" key="3">
    <source>
        <dbReference type="Proteomes" id="UP000241890"/>
    </source>
</evidence>
<organism evidence="2 3">
    <name type="scientific">Hondaea fermentalgiana</name>
    <dbReference type="NCBI Taxonomy" id="2315210"/>
    <lineage>
        <taxon>Eukaryota</taxon>
        <taxon>Sar</taxon>
        <taxon>Stramenopiles</taxon>
        <taxon>Bigyra</taxon>
        <taxon>Labyrinthulomycetes</taxon>
        <taxon>Thraustochytrida</taxon>
        <taxon>Thraustochytriidae</taxon>
        <taxon>Hondaea</taxon>
    </lineage>
</organism>
<dbReference type="Pfam" id="PF13812">
    <property type="entry name" value="PPR_3"/>
    <property type="match status" value="1"/>
</dbReference>
<keyword evidence="3" id="KW-1185">Reference proteome</keyword>
<dbReference type="Proteomes" id="UP000241890">
    <property type="component" value="Unassembled WGS sequence"/>
</dbReference>
<proteinExistence type="predicted"/>
<evidence type="ECO:0000313" key="2">
    <source>
        <dbReference type="EMBL" id="GBG25569.1"/>
    </source>
</evidence>
<dbReference type="InterPro" id="IPR011990">
    <property type="entry name" value="TPR-like_helical_dom_sf"/>
</dbReference>
<reference evidence="2 3" key="1">
    <citation type="submission" date="2017-12" db="EMBL/GenBank/DDBJ databases">
        <title>Sequencing, de novo assembly and annotation of complete genome of a new Thraustochytrid species, strain FCC1311.</title>
        <authorList>
            <person name="Sedici K."/>
            <person name="Godart F."/>
            <person name="Aiese Cigliano R."/>
            <person name="Sanseverino W."/>
            <person name="Barakat M."/>
            <person name="Ortet P."/>
            <person name="Marechal E."/>
            <person name="Cagnac O."/>
            <person name="Amato A."/>
        </authorList>
    </citation>
    <scope>NUCLEOTIDE SEQUENCE [LARGE SCALE GENOMIC DNA]</scope>
</reference>
<name>A0A2R5G5E6_9STRA</name>
<dbReference type="OrthoDB" id="185373at2759"/>
<gene>
    <name evidence="2" type="ORF">FCC1311_017882</name>
</gene>
<evidence type="ECO:0000256" key="1">
    <source>
        <dbReference type="ARBA" id="ARBA00022737"/>
    </source>
</evidence>
<dbReference type="PANTHER" id="PTHR47936">
    <property type="entry name" value="PPR_LONG DOMAIN-CONTAINING PROTEIN"/>
    <property type="match status" value="1"/>
</dbReference>
<dbReference type="EMBL" id="BEYU01000013">
    <property type="protein sequence ID" value="GBG25569.1"/>
    <property type="molecule type" value="Genomic_DNA"/>
</dbReference>
<dbReference type="AlphaFoldDB" id="A0A2R5G5E6"/>
<protein>
    <submittedName>
        <fullName evidence="2">Pentatricopeptide repeat-containing protein At4g11690</fullName>
    </submittedName>
</protein>
<comment type="caution">
    <text evidence="2">The sequence shown here is derived from an EMBL/GenBank/DDBJ whole genome shotgun (WGS) entry which is preliminary data.</text>
</comment>
<accession>A0A2R5G5E6</accession>
<dbReference type="InParanoid" id="A0A2R5G5E6"/>
<dbReference type="InterPro" id="IPR002885">
    <property type="entry name" value="PPR_rpt"/>
</dbReference>